<gene>
    <name evidence="2" type="ORF">H9763_09335</name>
</gene>
<dbReference type="Proteomes" id="UP000886883">
    <property type="component" value="Unassembled WGS sequence"/>
</dbReference>
<keyword evidence="1" id="KW-0812">Transmembrane</keyword>
<name>A0A9D2MT12_9FIRM</name>
<feature type="transmembrane region" description="Helical" evidence="1">
    <location>
        <begin position="54"/>
        <end position="74"/>
    </location>
</feature>
<accession>A0A9D2MT12</accession>
<protein>
    <submittedName>
        <fullName evidence="2">Oxaloacetate decarboxylase</fullName>
    </submittedName>
</protein>
<sequence length="78" mass="7712">MKKAFGMTAGISGIVLAIIGIKLKVGEDGTAVSVIGGADGPTSIFLAGKLDGGFTAGFVIAGIALLAAAVAVLIRRRR</sequence>
<evidence type="ECO:0000256" key="1">
    <source>
        <dbReference type="SAM" id="Phobius"/>
    </source>
</evidence>
<comment type="caution">
    <text evidence="2">The sequence shown here is derived from an EMBL/GenBank/DDBJ whole genome shotgun (WGS) entry which is preliminary data.</text>
</comment>
<keyword evidence="1" id="KW-1133">Transmembrane helix</keyword>
<dbReference type="EMBL" id="DWXE01000038">
    <property type="protein sequence ID" value="HJB91647.1"/>
    <property type="molecule type" value="Genomic_DNA"/>
</dbReference>
<organism evidence="2 3">
    <name type="scientific">Candidatus Eisenbergiella merdigallinarum</name>
    <dbReference type="NCBI Taxonomy" id="2838552"/>
    <lineage>
        <taxon>Bacteria</taxon>
        <taxon>Bacillati</taxon>
        <taxon>Bacillota</taxon>
        <taxon>Clostridia</taxon>
        <taxon>Lachnospirales</taxon>
        <taxon>Lachnospiraceae</taxon>
        <taxon>Eisenbergiella</taxon>
    </lineage>
</organism>
<evidence type="ECO:0000313" key="2">
    <source>
        <dbReference type="EMBL" id="HJB91647.1"/>
    </source>
</evidence>
<reference evidence="2" key="1">
    <citation type="journal article" date="2021" name="PeerJ">
        <title>Extensive microbial diversity within the chicken gut microbiome revealed by metagenomics and culture.</title>
        <authorList>
            <person name="Gilroy R."/>
            <person name="Ravi A."/>
            <person name="Getino M."/>
            <person name="Pursley I."/>
            <person name="Horton D.L."/>
            <person name="Alikhan N.F."/>
            <person name="Baker D."/>
            <person name="Gharbi K."/>
            <person name="Hall N."/>
            <person name="Watson M."/>
            <person name="Adriaenssens E.M."/>
            <person name="Foster-Nyarko E."/>
            <person name="Jarju S."/>
            <person name="Secka A."/>
            <person name="Antonio M."/>
            <person name="Oren A."/>
            <person name="Chaudhuri R.R."/>
            <person name="La Ragione R."/>
            <person name="Hildebrand F."/>
            <person name="Pallen M.J."/>
        </authorList>
    </citation>
    <scope>NUCLEOTIDE SEQUENCE</scope>
    <source>
        <strain evidence="2">USAMLcec3-2134</strain>
    </source>
</reference>
<keyword evidence="1" id="KW-0472">Membrane</keyword>
<reference evidence="2" key="2">
    <citation type="submission" date="2021-04" db="EMBL/GenBank/DDBJ databases">
        <authorList>
            <person name="Gilroy R."/>
        </authorList>
    </citation>
    <scope>NUCLEOTIDE SEQUENCE</scope>
    <source>
        <strain evidence="2">USAMLcec3-2134</strain>
    </source>
</reference>
<evidence type="ECO:0000313" key="3">
    <source>
        <dbReference type="Proteomes" id="UP000886883"/>
    </source>
</evidence>
<dbReference type="AlphaFoldDB" id="A0A9D2MT12"/>
<proteinExistence type="predicted"/>